<organism evidence="4">
    <name type="scientific">mine drainage metagenome</name>
    <dbReference type="NCBI Taxonomy" id="410659"/>
    <lineage>
        <taxon>unclassified sequences</taxon>
        <taxon>metagenomes</taxon>
        <taxon>ecological metagenomes</taxon>
    </lineage>
</organism>
<name>E6QPT4_9ZZZZ</name>
<evidence type="ECO:0000259" key="3">
    <source>
        <dbReference type="Pfam" id="PF24828"/>
    </source>
</evidence>
<protein>
    <submittedName>
        <fullName evidence="4">Uncharacterized protein</fullName>
    </submittedName>
</protein>
<evidence type="ECO:0000313" key="4">
    <source>
        <dbReference type="EMBL" id="CBI09255.1"/>
    </source>
</evidence>
<dbReference type="InterPro" id="IPR056102">
    <property type="entry name" value="DUF7685"/>
</dbReference>
<gene>
    <name evidence="4" type="ORF">CARN7_2923</name>
</gene>
<accession>E6QPT4</accession>
<dbReference type="Pfam" id="PF24828">
    <property type="entry name" value="DUF7713"/>
    <property type="match status" value="1"/>
</dbReference>
<dbReference type="InterPro" id="IPR056103">
    <property type="entry name" value="DUF7686"/>
</dbReference>
<dbReference type="EMBL" id="CABR01000018">
    <property type="protein sequence ID" value="CBI09255.1"/>
    <property type="molecule type" value="Genomic_DNA"/>
</dbReference>
<reference evidence="4" key="1">
    <citation type="submission" date="2009-10" db="EMBL/GenBank/DDBJ databases">
        <title>Diversity of trophic interactions inside an arsenic-rich microbial ecosystem.</title>
        <authorList>
            <person name="Bertin P.N."/>
            <person name="Heinrich-Salmeron A."/>
            <person name="Pelletier E."/>
            <person name="Goulhen-Chollet F."/>
            <person name="Arsene-Ploetze F."/>
            <person name="Gallien S."/>
            <person name="Calteau A."/>
            <person name="Vallenet D."/>
            <person name="Casiot C."/>
            <person name="Chane-Woon-Ming B."/>
            <person name="Giloteaux L."/>
            <person name="Barakat M."/>
            <person name="Bonnefoy V."/>
            <person name="Bruneel O."/>
            <person name="Chandler M."/>
            <person name="Cleiss J."/>
            <person name="Duran R."/>
            <person name="Elbaz-Poulichet F."/>
            <person name="Fonknechten N."/>
            <person name="Lauga B."/>
            <person name="Mornico D."/>
            <person name="Ortet P."/>
            <person name="Schaeffer C."/>
            <person name="Siguier P."/>
            <person name="Alexander Thil Smith A."/>
            <person name="Van Dorsselaer A."/>
            <person name="Weissenbach J."/>
            <person name="Medigue C."/>
            <person name="Le Paslier D."/>
        </authorList>
    </citation>
    <scope>NUCLEOTIDE SEQUENCE</scope>
</reference>
<proteinExistence type="predicted"/>
<comment type="caution">
    <text evidence="4">The sequence shown here is derived from an EMBL/GenBank/DDBJ whole genome shotgun (WGS) entry which is preliminary data.</text>
</comment>
<dbReference type="Pfam" id="PF24735">
    <property type="entry name" value="DUF7686"/>
    <property type="match status" value="1"/>
</dbReference>
<dbReference type="Pfam" id="PF24734">
    <property type="entry name" value="DUF7685"/>
    <property type="match status" value="1"/>
</dbReference>
<dbReference type="AlphaFoldDB" id="E6QPT4"/>
<feature type="domain" description="DUF7686" evidence="2">
    <location>
        <begin position="53"/>
        <end position="123"/>
    </location>
</feature>
<dbReference type="InterPro" id="IPR056130">
    <property type="entry name" value="DUF7713"/>
</dbReference>
<evidence type="ECO:0000259" key="1">
    <source>
        <dbReference type="Pfam" id="PF24734"/>
    </source>
</evidence>
<sequence>MTRIQCEGCGQDTPGYDITHFGSIDEVYRDLCSLCFNAEVAKLSGLDSFDNARLQPIGITDCAGELHQFHFVTRLLGHMVTLEAFELEEGQRAGYEFQIIGDPEEDQFALLGRMVGRIRTILSVKHLTDKGDGHGLQIADMLVRGRITSDHAREVRMPCVVVDGQEISWDEFGRMLSAFEGWQFKLAFLDRSAEL</sequence>
<feature type="domain" description="DUF7713" evidence="3">
    <location>
        <begin position="127"/>
        <end position="192"/>
    </location>
</feature>
<evidence type="ECO:0000259" key="2">
    <source>
        <dbReference type="Pfam" id="PF24735"/>
    </source>
</evidence>
<feature type="domain" description="DUF7685" evidence="1">
    <location>
        <begin position="5"/>
        <end position="47"/>
    </location>
</feature>